<evidence type="ECO:0000313" key="1">
    <source>
        <dbReference type="EnsemblPlants" id="Solyc10g019095.1.1"/>
    </source>
</evidence>
<reference evidence="1" key="1">
    <citation type="journal article" date="2012" name="Nature">
        <title>The tomato genome sequence provides insights into fleshy fruit evolution.</title>
        <authorList>
            <consortium name="Tomato Genome Consortium"/>
        </authorList>
    </citation>
    <scope>NUCLEOTIDE SEQUENCE [LARGE SCALE GENOMIC DNA]</scope>
    <source>
        <strain evidence="1">cv. Heinz 1706</strain>
    </source>
</reference>
<name>A0A3Q7IEB8_SOLLC</name>
<dbReference type="EnsemblPlants" id="Solyc10g019095.1.1">
    <property type="protein sequence ID" value="Solyc10g019095.1.1"/>
    <property type="gene ID" value="Solyc10g019095.1"/>
</dbReference>
<keyword evidence="2" id="KW-1185">Reference proteome</keyword>
<proteinExistence type="predicted"/>
<evidence type="ECO:0000313" key="2">
    <source>
        <dbReference type="Proteomes" id="UP000004994"/>
    </source>
</evidence>
<sequence>MRKLFALAKKYTFFTPSKTCYGSDIGFPAIMGLAVYKSRLSLNSSYHQFLHNEKFQMTRCFDCFLLANDFKS</sequence>
<dbReference type="Proteomes" id="UP000004994">
    <property type="component" value="Chromosome 10"/>
</dbReference>
<protein>
    <submittedName>
        <fullName evidence="1">Uncharacterized protein</fullName>
    </submittedName>
</protein>
<dbReference type="Gramene" id="Solyc10g019095.1.1">
    <property type="protein sequence ID" value="Solyc10g019095.1.1"/>
    <property type="gene ID" value="Solyc10g019095.1"/>
</dbReference>
<dbReference type="InParanoid" id="A0A3Q7IEB8"/>
<dbReference type="AlphaFoldDB" id="A0A3Q7IEB8"/>
<organism evidence="1">
    <name type="scientific">Solanum lycopersicum</name>
    <name type="common">Tomato</name>
    <name type="synonym">Lycopersicon esculentum</name>
    <dbReference type="NCBI Taxonomy" id="4081"/>
    <lineage>
        <taxon>Eukaryota</taxon>
        <taxon>Viridiplantae</taxon>
        <taxon>Streptophyta</taxon>
        <taxon>Embryophyta</taxon>
        <taxon>Tracheophyta</taxon>
        <taxon>Spermatophyta</taxon>
        <taxon>Magnoliopsida</taxon>
        <taxon>eudicotyledons</taxon>
        <taxon>Gunneridae</taxon>
        <taxon>Pentapetalae</taxon>
        <taxon>asterids</taxon>
        <taxon>lamiids</taxon>
        <taxon>Solanales</taxon>
        <taxon>Solanaceae</taxon>
        <taxon>Solanoideae</taxon>
        <taxon>Solaneae</taxon>
        <taxon>Solanum</taxon>
        <taxon>Solanum subgen. Lycopersicon</taxon>
    </lineage>
</organism>
<accession>A0A3Q7IEB8</accession>
<reference evidence="1" key="2">
    <citation type="submission" date="2019-01" db="UniProtKB">
        <authorList>
            <consortium name="EnsemblPlants"/>
        </authorList>
    </citation>
    <scope>IDENTIFICATION</scope>
    <source>
        <strain evidence="1">cv. Heinz 1706</strain>
    </source>
</reference>